<dbReference type="InterPro" id="IPR007446">
    <property type="entry name" value="PilP"/>
</dbReference>
<comment type="caution">
    <text evidence="1">The sequence shown here is derived from an EMBL/GenBank/DDBJ whole genome shotgun (WGS) entry which is preliminary data.</text>
</comment>
<gene>
    <name evidence="1" type="ORF">L4H06_09685</name>
</gene>
<evidence type="ECO:0000313" key="1">
    <source>
        <dbReference type="EMBL" id="MCF7530493.1"/>
    </source>
</evidence>
<dbReference type="RefSeq" id="WP_237093316.1">
    <property type="nucleotide sequence ID" value="NZ_JAKKDL010000018.1"/>
</dbReference>
<sequence>MKPILLAALTIPILCGCSQNHEDLQAWTEQVRRQAAAPTVSQAQPAAAGEAADHVSATDIFNPQRITHTPLAAEHSATAERPPQSILETLDLGSVRYVGRLKNGKRIKGYLQADGYVYTVTVGQRIGSGTVRRIDPERMLVGETVLPLTQAVSSAPENAVAAANHTQEDTP</sequence>
<organism evidence="1 2">
    <name type="scientific">Neisseria lisongii</name>
    <dbReference type="NCBI Taxonomy" id="2912188"/>
    <lineage>
        <taxon>Bacteria</taxon>
        <taxon>Pseudomonadati</taxon>
        <taxon>Pseudomonadota</taxon>
        <taxon>Betaproteobacteria</taxon>
        <taxon>Neisseriales</taxon>
        <taxon>Neisseriaceae</taxon>
        <taxon>Neisseria</taxon>
    </lineage>
</organism>
<dbReference type="Gene3D" id="2.30.30.830">
    <property type="match status" value="1"/>
</dbReference>
<dbReference type="AlphaFoldDB" id="A0AAW5ARN3"/>
<dbReference type="Pfam" id="PF04351">
    <property type="entry name" value="PilP"/>
    <property type="match status" value="1"/>
</dbReference>
<dbReference type="PROSITE" id="PS51257">
    <property type="entry name" value="PROKAR_LIPOPROTEIN"/>
    <property type="match status" value="1"/>
</dbReference>
<name>A0AAW5ARN3_9NEIS</name>
<dbReference type="Proteomes" id="UP001201397">
    <property type="component" value="Unassembled WGS sequence"/>
</dbReference>
<proteinExistence type="predicted"/>
<protein>
    <submittedName>
        <fullName evidence="1">Pilus assembly protein PilP</fullName>
    </submittedName>
</protein>
<reference evidence="1" key="1">
    <citation type="submission" date="2022-01" db="EMBL/GenBank/DDBJ databases">
        <title>Neisseria sp. ZJ104.</title>
        <authorList>
            <person name="Yang C."/>
        </authorList>
    </citation>
    <scope>NUCLEOTIDE SEQUENCE</scope>
    <source>
        <strain evidence="1">ZJ104</strain>
    </source>
</reference>
<accession>A0AAW5ARN3</accession>
<evidence type="ECO:0000313" key="2">
    <source>
        <dbReference type="Proteomes" id="UP001201397"/>
    </source>
</evidence>
<dbReference type="EMBL" id="JAKKDL010000018">
    <property type="protein sequence ID" value="MCF7530493.1"/>
    <property type="molecule type" value="Genomic_DNA"/>
</dbReference>